<feature type="binding site" evidence="7">
    <location>
        <position position="135"/>
    </location>
    <ligand>
        <name>GTP</name>
        <dbReference type="ChEBI" id="CHEBI:37565"/>
    </ligand>
</feature>
<feature type="transmembrane region" description="Helical" evidence="8">
    <location>
        <begin position="70"/>
        <end position="91"/>
    </location>
</feature>
<dbReference type="OrthoDB" id="543868at2759"/>
<dbReference type="GO" id="GO:0005525">
    <property type="term" value="F:GTP binding"/>
    <property type="evidence" value="ECO:0007669"/>
    <property type="project" value="UniProtKB-KW"/>
</dbReference>
<evidence type="ECO:0000256" key="8">
    <source>
        <dbReference type="SAM" id="Phobius"/>
    </source>
</evidence>
<accession>A0A9Q0PQW2</accession>
<dbReference type="EMBL" id="JAPFFK010000018">
    <property type="protein sequence ID" value="KAJ6692481.1"/>
    <property type="molecule type" value="Genomic_DNA"/>
</dbReference>
<feature type="transmembrane region" description="Helical" evidence="8">
    <location>
        <begin position="31"/>
        <end position="50"/>
    </location>
</feature>
<evidence type="ECO:0000256" key="3">
    <source>
        <dbReference type="ARBA" id="ARBA00022741"/>
    </source>
</evidence>
<dbReference type="Pfam" id="PF00025">
    <property type="entry name" value="Arf"/>
    <property type="match status" value="1"/>
</dbReference>
<evidence type="ECO:0000256" key="4">
    <source>
        <dbReference type="ARBA" id="ARBA00022892"/>
    </source>
</evidence>
<evidence type="ECO:0000313" key="9">
    <source>
        <dbReference type="EMBL" id="KAJ6692481.1"/>
    </source>
</evidence>
<dbReference type="InterPro" id="IPR024156">
    <property type="entry name" value="Small_GTPase_ARF"/>
</dbReference>
<dbReference type="GO" id="GO:0016192">
    <property type="term" value="P:vesicle-mediated transport"/>
    <property type="evidence" value="ECO:0007669"/>
    <property type="project" value="UniProtKB-KW"/>
</dbReference>
<dbReference type="GO" id="GO:0015031">
    <property type="term" value="P:protein transport"/>
    <property type="evidence" value="ECO:0007669"/>
    <property type="project" value="UniProtKB-KW"/>
</dbReference>
<dbReference type="Proteomes" id="UP001151532">
    <property type="component" value="Chromosome 9"/>
</dbReference>
<comment type="similarity">
    <text evidence="1">Belongs to the small GTPase superfamily. Arf family.</text>
</comment>
<evidence type="ECO:0000256" key="7">
    <source>
        <dbReference type="PIRSR" id="PIRSR606689-1"/>
    </source>
</evidence>
<organism evidence="9 10">
    <name type="scientific">Salix purpurea</name>
    <name type="common">Purple osier willow</name>
    <dbReference type="NCBI Taxonomy" id="77065"/>
    <lineage>
        <taxon>Eukaryota</taxon>
        <taxon>Viridiplantae</taxon>
        <taxon>Streptophyta</taxon>
        <taxon>Embryophyta</taxon>
        <taxon>Tracheophyta</taxon>
        <taxon>Spermatophyta</taxon>
        <taxon>Magnoliopsida</taxon>
        <taxon>eudicotyledons</taxon>
        <taxon>Gunneridae</taxon>
        <taxon>Pentapetalae</taxon>
        <taxon>rosids</taxon>
        <taxon>fabids</taxon>
        <taxon>Malpighiales</taxon>
        <taxon>Salicaceae</taxon>
        <taxon>Saliceae</taxon>
        <taxon>Salix</taxon>
    </lineage>
</organism>
<gene>
    <name evidence="9" type="ORF">OIU79_014267</name>
</gene>
<keyword evidence="3 7" id="KW-0547">Nucleotide-binding</keyword>
<reference evidence="9" key="1">
    <citation type="submission" date="2022-11" db="EMBL/GenBank/DDBJ databases">
        <authorList>
            <person name="Hyden B.L."/>
            <person name="Feng K."/>
            <person name="Yates T."/>
            <person name="Jawdy S."/>
            <person name="Smart L.B."/>
            <person name="Muchero W."/>
        </authorList>
    </citation>
    <scope>NUCLEOTIDE SEQUENCE</scope>
    <source>
        <tissue evidence="9">Shoot tip</tissue>
    </source>
</reference>
<dbReference type="InterPro" id="IPR006689">
    <property type="entry name" value="Small_GTPase_ARF/SAR"/>
</dbReference>
<keyword evidence="8" id="KW-1133">Transmembrane helix</keyword>
<keyword evidence="5" id="KW-0813">Transport</keyword>
<name>A0A9Q0PQW2_SALPP</name>
<keyword evidence="6 7" id="KW-0342">GTP-binding</keyword>
<dbReference type="AlphaFoldDB" id="A0A9Q0PQW2"/>
<dbReference type="SUPFAM" id="SSF103511">
    <property type="entry name" value="Chlorophyll a-b binding protein"/>
    <property type="match status" value="1"/>
</dbReference>
<keyword evidence="2" id="KW-0449">Lipoprotein</keyword>
<keyword evidence="4" id="KW-0931">ER-Golgi transport</keyword>
<evidence type="ECO:0000256" key="5">
    <source>
        <dbReference type="ARBA" id="ARBA00022927"/>
    </source>
</evidence>
<keyword evidence="5" id="KW-0653">Protein transport</keyword>
<evidence type="ECO:0000256" key="6">
    <source>
        <dbReference type="ARBA" id="ARBA00023134"/>
    </source>
</evidence>
<dbReference type="SUPFAM" id="SSF52540">
    <property type="entry name" value="P-loop containing nucleoside triphosphate hydrolases"/>
    <property type="match status" value="1"/>
</dbReference>
<proteinExistence type="inferred from homology"/>
<sequence length="196" mass="21481">MISRTSRQKKAAGRATFVSVRCEKSTREDSGVDVWIGRLAMVGFAGVIGVETATGKGLLENFGLTAPLPTVALAVTGLMGVLTALIIFHTYKWYLPPNRLLPLHYEAGMFYLPMGFNVETVVYKNISFTVWDVGGQQKGRISEARNELHRILSDVDRAEVVICTFCRYIQNSSATSGSGLDEGLDWLSNNISNEAT</sequence>
<evidence type="ECO:0000256" key="2">
    <source>
        <dbReference type="ARBA" id="ARBA00022707"/>
    </source>
</evidence>
<dbReference type="SMART" id="SM00177">
    <property type="entry name" value="ARF"/>
    <property type="match status" value="1"/>
</dbReference>
<reference evidence="9" key="2">
    <citation type="journal article" date="2023" name="Int. J. Mol. Sci.">
        <title>De Novo Assembly and Annotation of 11 Diverse Shrub Willow (Salix) Genomes Reveals Novel Gene Organization in Sex-Linked Regions.</title>
        <authorList>
            <person name="Hyden B."/>
            <person name="Feng K."/>
            <person name="Yates T.B."/>
            <person name="Jawdy S."/>
            <person name="Cereghino C."/>
            <person name="Smart L.B."/>
            <person name="Muchero W."/>
        </authorList>
    </citation>
    <scope>NUCLEOTIDE SEQUENCE</scope>
    <source>
        <tissue evidence="9">Shoot tip</tissue>
    </source>
</reference>
<comment type="caution">
    <text evidence="9">The sequence shown here is derived from an EMBL/GenBank/DDBJ whole genome shotgun (WGS) entry which is preliminary data.</text>
</comment>
<dbReference type="Gene3D" id="3.40.50.300">
    <property type="entry name" value="P-loop containing nucleotide triphosphate hydrolases"/>
    <property type="match status" value="2"/>
</dbReference>
<dbReference type="GO" id="GO:0003924">
    <property type="term" value="F:GTPase activity"/>
    <property type="evidence" value="ECO:0007669"/>
    <property type="project" value="InterPro"/>
</dbReference>
<protein>
    <submittedName>
        <fullName evidence="9">UPF0041 BRAIN PROTEIN 44-RELATED</fullName>
    </submittedName>
</protein>
<keyword evidence="10" id="KW-1185">Reference proteome</keyword>
<evidence type="ECO:0000313" key="10">
    <source>
        <dbReference type="Proteomes" id="UP001151532"/>
    </source>
</evidence>
<evidence type="ECO:0000256" key="1">
    <source>
        <dbReference type="ARBA" id="ARBA00010290"/>
    </source>
</evidence>
<dbReference type="InterPro" id="IPR027417">
    <property type="entry name" value="P-loop_NTPase"/>
</dbReference>
<keyword evidence="8" id="KW-0472">Membrane</keyword>
<keyword evidence="2" id="KW-0519">Myristate</keyword>
<dbReference type="PANTHER" id="PTHR11711">
    <property type="entry name" value="ADP RIBOSYLATION FACTOR-RELATED"/>
    <property type="match status" value="1"/>
</dbReference>
<keyword evidence="8" id="KW-0812">Transmembrane</keyword>